<keyword evidence="1" id="KW-0175">Coiled coil</keyword>
<keyword evidence="2" id="KW-0472">Membrane</keyword>
<dbReference type="PATRIC" id="fig|2162.10.peg.1091"/>
<accession>A0A089ZVA3</accession>
<proteinExistence type="predicted"/>
<reference evidence="5" key="2">
    <citation type="submission" date="2014-09" db="EMBL/GenBank/DDBJ databases">
        <authorList>
            <person name="Bishop-Lilly K.A."/>
            <person name="Broomall S.M."/>
            <person name="Chain P.S."/>
            <person name="Chertkov O."/>
            <person name="Coyne S.R."/>
            <person name="Daligault H.E."/>
            <person name="Davenport K.W."/>
            <person name="Erkkila T."/>
            <person name="Frey K.G."/>
            <person name="Gibbons H.S."/>
            <person name="Gu W."/>
            <person name="Jaissle J."/>
            <person name="Johnson S.L."/>
            <person name="Koroleva G.I."/>
            <person name="Ladner J.T."/>
            <person name="Lo C.-C."/>
            <person name="Minogue T.D."/>
            <person name="Munk C."/>
            <person name="Palacios G.F."/>
            <person name="Redden C.L."/>
            <person name="Rosenzweig C.N."/>
            <person name="Scholz M.B."/>
            <person name="Teshima H."/>
            <person name="Xu Y."/>
        </authorList>
    </citation>
    <scope>NUCLEOTIDE SEQUENCE</scope>
    <source>
        <strain evidence="5">Mb9</strain>
    </source>
</reference>
<protein>
    <submittedName>
        <fullName evidence="3">Uncharacterized protein</fullName>
    </submittedName>
</protein>
<dbReference type="GeneID" id="26739294"/>
<feature type="transmembrane region" description="Helical" evidence="2">
    <location>
        <begin position="109"/>
        <end position="131"/>
    </location>
</feature>
<sequence>MAEDEGNELEKSVDELNQQRIDLEKEINDLNLLKNEKLKSINDELEIKIEWMDKERIKAIKERDNLLRKVRHSNEKSWKNALKMVGILGFLDLVLIPAIIILLSIPLQWIFVSLGLVTFLGMMLIVNYMSGTSPFNTGEIRKAITVSLITVYLAFVPLLTMGVVGFPGAQTIVTNFTWLIAVVIVLYFATRPLEEYIKNMNSKK</sequence>
<feature type="transmembrane region" description="Helical" evidence="2">
    <location>
        <begin position="143"/>
        <end position="166"/>
    </location>
</feature>
<dbReference type="EMBL" id="JADIIL010000014">
    <property type="protein sequence ID" value="MBF4474507.1"/>
    <property type="molecule type" value="Genomic_DNA"/>
</dbReference>
<gene>
    <name evidence="3" type="ORF">BRM9_1269</name>
    <name evidence="4" type="ORF">DSM1535_1952</name>
    <name evidence="6" type="ORF">ISP06_03415</name>
    <name evidence="5" type="ORF">MB9_1045</name>
</gene>
<evidence type="ECO:0000313" key="7">
    <source>
        <dbReference type="Proteomes" id="UP000029661"/>
    </source>
</evidence>
<dbReference type="KEGG" id="mfc:BRM9_1269"/>
<reference evidence="3" key="1">
    <citation type="submission" date="2013-12" db="EMBL/GenBank/DDBJ databases">
        <title>The complete genome sequence of Methanobacterium sp. BRM9.</title>
        <authorList>
            <consortium name="Pastoral Greenhouse Gas Research Consortium"/>
            <person name="Kelly W.J."/>
            <person name="Leahy S.C."/>
            <person name="Perry R."/>
            <person name="Li D."/>
            <person name="Altermann E."/>
            <person name="Lambie S.C."/>
            <person name="Attwood G.T."/>
        </authorList>
    </citation>
    <scope>NUCLEOTIDE SEQUENCE [LARGE SCALE GENOMIC DNA]</scope>
    <source>
        <strain evidence="3">BRM9</strain>
    </source>
</reference>
<evidence type="ECO:0000256" key="2">
    <source>
        <dbReference type="SAM" id="Phobius"/>
    </source>
</evidence>
<evidence type="ECO:0000256" key="1">
    <source>
        <dbReference type="SAM" id="Coils"/>
    </source>
</evidence>
<name>A0A089ZVA3_METFO</name>
<keyword evidence="2" id="KW-0812">Transmembrane</keyword>
<organism evidence="3 7">
    <name type="scientific">Methanobacterium formicicum</name>
    <dbReference type="NCBI Taxonomy" id="2162"/>
    <lineage>
        <taxon>Archaea</taxon>
        <taxon>Methanobacteriati</taxon>
        <taxon>Methanobacteriota</taxon>
        <taxon>Methanomada group</taxon>
        <taxon>Methanobacteria</taxon>
        <taxon>Methanobacteriales</taxon>
        <taxon>Methanobacteriaceae</taxon>
        <taxon>Methanobacterium</taxon>
    </lineage>
</organism>
<feature type="transmembrane region" description="Helical" evidence="2">
    <location>
        <begin position="172"/>
        <end position="190"/>
    </location>
</feature>
<dbReference type="AlphaFoldDB" id="A0A089ZVA3"/>
<dbReference type="Proteomes" id="UP000029661">
    <property type="component" value="Chromosome"/>
</dbReference>
<dbReference type="RefSeq" id="WP_048073337.1">
    <property type="nucleotide sequence ID" value="NZ_CALCVY010000062.1"/>
</dbReference>
<dbReference type="KEGG" id="mfi:DSM1535_1952"/>
<dbReference type="EMBL" id="LN515531">
    <property type="protein sequence ID" value="CEA14276.1"/>
    <property type="molecule type" value="Genomic_DNA"/>
</dbReference>
<evidence type="ECO:0000313" key="3">
    <source>
        <dbReference type="EMBL" id="AIS32084.1"/>
    </source>
</evidence>
<keyword evidence="8" id="KW-1185">Reference proteome</keyword>
<evidence type="ECO:0000313" key="5">
    <source>
        <dbReference type="EMBL" id="CEL24684.1"/>
    </source>
</evidence>
<evidence type="ECO:0000313" key="6">
    <source>
        <dbReference type="EMBL" id="MBF4474507.1"/>
    </source>
</evidence>
<feature type="coiled-coil region" evidence="1">
    <location>
        <begin position="6"/>
        <end position="55"/>
    </location>
</feature>
<dbReference type="OrthoDB" id="71242at2157"/>
<evidence type="ECO:0000313" key="8">
    <source>
        <dbReference type="Proteomes" id="UP000062768"/>
    </source>
</evidence>
<feature type="transmembrane region" description="Helical" evidence="2">
    <location>
        <begin position="81"/>
        <end position="103"/>
    </location>
</feature>
<dbReference type="EMBL" id="LN734822">
    <property type="protein sequence ID" value="CEL24684.1"/>
    <property type="molecule type" value="Genomic_DNA"/>
</dbReference>
<reference evidence="6" key="3">
    <citation type="submission" date="2020-10" db="EMBL/GenBank/DDBJ databases">
        <title>Dehalococcoides mccartyi of a TCE/Cr reducing biochatode.</title>
        <authorList>
            <person name="Matturro B."/>
        </authorList>
    </citation>
    <scope>NUCLEOTIDE SEQUENCE</scope>
    <source>
        <strain evidence="6">Bin2</strain>
    </source>
</reference>
<dbReference type="EMBL" id="CP006933">
    <property type="protein sequence ID" value="AIS32084.1"/>
    <property type="molecule type" value="Genomic_DNA"/>
</dbReference>
<keyword evidence="2" id="KW-1133">Transmembrane helix</keyword>
<dbReference type="Proteomes" id="UP000606900">
    <property type="component" value="Unassembled WGS sequence"/>
</dbReference>
<evidence type="ECO:0000313" key="4">
    <source>
        <dbReference type="EMBL" id="CEA14276.1"/>
    </source>
</evidence>
<dbReference type="Proteomes" id="UP000062768">
    <property type="component" value="Chromosome I"/>
</dbReference>